<name>A0ABP7HPK8_9ACTN</name>
<evidence type="ECO:0000313" key="2">
    <source>
        <dbReference type="EMBL" id="GAA3798914.1"/>
    </source>
</evidence>
<sequence>MTSQVMGAPAVRALRSPLESARFGRSVDRLTVPADVSCPFSAVGDAILASRADVIVCRYPAEHVDWFAKLATLGRTAVLADSLVYWRLPAGRGRRPEPAPGLRAAELTDPVVVDALVAGIFQAYGCHYLANPLFDRDGALAGYQEWARGSAAGGRCLALWDGHAGEEKGPVLALATLEDDPSRTEILLAGVVPQAQGHGLYAHLLRAVEDRALARGAAEVVISTQGHNTRVQRAWSRYGFEPVRTVLTVHLVRSGLLPGRER</sequence>
<keyword evidence="3" id="KW-1185">Reference proteome</keyword>
<accession>A0ABP7HPK8</accession>
<dbReference type="InterPro" id="IPR000182">
    <property type="entry name" value="GNAT_dom"/>
</dbReference>
<reference evidence="3" key="1">
    <citation type="journal article" date="2019" name="Int. J. Syst. Evol. Microbiol.">
        <title>The Global Catalogue of Microorganisms (GCM) 10K type strain sequencing project: providing services to taxonomists for standard genome sequencing and annotation.</title>
        <authorList>
            <consortium name="The Broad Institute Genomics Platform"/>
            <consortium name="The Broad Institute Genome Sequencing Center for Infectious Disease"/>
            <person name="Wu L."/>
            <person name="Ma J."/>
        </authorList>
    </citation>
    <scope>NUCLEOTIDE SEQUENCE [LARGE SCALE GENOMIC DNA]</scope>
    <source>
        <strain evidence="3">JCM 16908</strain>
    </source>
</reference>
<dbReference type="SUPFAM" id="SSF55729">
    <property type="entry name" value="Acyl-CoA N-acyltransferases (Nat)"/>
    <property type="match status" value="1"/>
</dbReference>
<feature type="domain" description="N-acetyltransferase" evidence="1">
    <location>
        <begin position="111"/>
        <end position="262"/>
    </location>
</feature>
<dbReference type="PROSITE" id="PS51186">
    <property type="entry name" value="GNAT"/>
    <property type="match status" value="1"/>
</dbReference>
<dbReference type="CDD" id="cd04301">
    <property type="entry name" value="NAT_SF"/>
    <property type="match status" value="1"/>
</dbReference>
<gene>
    <name evidence="2" type="ORF">GCM10022226_17880</name>
</gene>
<dbReference type="Pfam" id="PF00583">
    <property type="entry name" value="Acetyltransf_1"/>
    <property type="match status" value="1"/>
</dbReference>
<dbReference type="InterPro" id="IPR016181">
    <property type="entry name" value="Acyl_CoA_acyltransferase"/>
</dbReference>
<dbReference type="RefSeq" id="WP_344936591.1">
    <property type="nucleotide sequence ID" value="NZ_BAAAZR010000002.1"/>
</dbReference>
<dbReference type="EMBL" id="BAAAZR010000002">
    <property type="protein sequence ID" value="GAA3798914.1"/>
    <property type="molecule type" value="Genomic_DNA"/>
</dbReference>
<evidence type="ECO:0000313" key="3">
    <source>
        <dbReference type="Proteomes" id="UP001500888"/>
    </source>
</evidence>
<dbReference type="Proteomes" id="UP001500888">
    <property type="component" value="Unassembled WGS sequence"/>
</dbReference>
<evidence type="ECO:0000259" key="1">
    <source>
        <dbReference type="PROSITE" id="PS51186"/>
    </source>
</evidence>
<proteinExistence type="predicted"/>
<organism evidence="2 3">
    <name type="scientific">Sphaerisporangium flaviroseum</name>
    <dbReference type="NCBI Taxonomy" id="509199"/>
    <lineage>
        <taxon>Bacteria</taxon>
        <taxon>Bacillati</taxon>
        <taxon>Actinomycetota</taxon>
        <taxon>Actinomycetes</taxon>
        <taxon>Streptosporangiales</taxon>
        <taxon>Streptosporangiaceae</taxon>
        <taxon>Sphaerisporangium</taxon>
    </lineage>
</organism>
<dbReference type="Gene3D" id="3.40.630.30">
    <property type="match status" value="1"/>
</dbReference>
<protein>
    <recommendedName>
        <fullName evidence="1">N-acetyltransferase domain-containing protein</fullName>
    </recommendedName>
</protein>
<comment type="caution">
    <text evidence="2">The sequence shown here is derived from an EMBL/GenBank/DDBJ whole genome shotgun (WGS) entry which is preliminary data.</text>
</comment>